<dbReference type="AlphaFoldDB" id="A0A4C1VM04"/>
<feature type="region of interest" description="Disordered" evidence="1">
    <location>
        <begin position="1"/>
        <end position="21"/>
    </location>
</feature>
<gene>
    <name evidence="2" type="ORF">EVAR_25454_1</name>
</gene>
<feature type="compositionally biased region" description="Polar residues" evidence="1">
    <location>
        <begin position="1"/>
        <end position="17"/>
    </location>
</feature>
<accession>A0A4C1VM04</accession>
<reference evidence="2 3" key="1">
    <citation type="journal article" date="2019" name="Commun. Biol.">
        <title>The bagworm genome reveals a unique fibroin gene that provides high tensile strength.</title>
        <authorList>
            <person name="Kono N."/>
            <person name="Nakamura H."/>
            <person name="Ohtoshi R."/>
            <person name="Tomita M."/>
            <person name="Numata K."/>
            <person name="Arakawa K."/>
        </authorList>
    </citation>
    <scope>NUCLEOTIDE SEQUENCE [LARGE SCALE GENOMIC DNA]</scope>
</reference>
<sequence>MSSNKSLFKDSPLTNTNGEKHQKKKIGVRLLLTYKTTKFCGWSGNATAHCPTEEPLHRRVFVSVRLLLTYKTTKFCGWSGNATAHCQRKSRCIDAYSSVCACCLRIKLRNSVDGWQRYGPLSNGRAAA</sequence>
<name>A0A4C1VM04_EUMVA</name>
<protein>
    <submittedName>
        <fullName evidence="2">Uncharacterized protein</fullName>
    </submittedName>
</protein>
<evidence type="ECO:0000313" key="3">
    <source>
        <dbReference type="Proteomes" id="UP000299102"/>
    </source>
</evidence>
<organism evidence="2 3">
    <name type="scientific">Eumeta variegata</name>
    <name type="common">Bagworm moth</name>
    <name type="synonym">Eumeta japonica</name>
    <dbReference type="NCBI Taxonomy" id="151549"/>
    <lineage>
        <taxon>Eukaryota</taxon>
        <taxon>Metazoa</taxon>
        <taxon>Ecdysozoa</taxon>
        <taxon>Arthropoda</taxon>
        <taxon>Hexapoda</taxon>
        <taxon>Insecta</taxon>
        <taxon>Pterygota</taxon>
        <taxon>Neoptera</taxon>
        <taxon>Endopterygota</taxon>
        <taxon>Lepidoptera</taxon>
        <taxon>Glossata</taxon>
        <taxon>Ditrysia</taxon>
        <taxon>Tineoidea</taxon>
        <taxon>Psychidae</taxon>
        <taxon>Oiketicinae</taxon>
        <taxon>Eumeta</taxon>
    </lineage>
</organism>
<comment type="caution">
    <text evidence="2">The sequence shown here is derived from an EMBL/GenBank/DDBJ whole genome shotgun (WGS) entry which is preliminary data.</text>
</comment>
<evidence type="ECO:0000313" key="2">
    <source>
        <dbReference type="EMBL" id="GBP39631.1"/>
    </source>
</evidence>
<proteinExistence type="predicted"/>
<keyword evidence="3" id="KW-1185">Reference proteome</keyword>
<dbReference type="EMBL" id="BGZK01000369">
    <property type="protein sequence ID" value="GBP39631.1"/>
    <property type="molecule type" value="Genomic_DNA"/>
</dbReference>
<dbReference type="Proteomes" id="UP000299102">
    <property type="component" value="Unassembled WGS sequence"/>
</dbReference>
<evidence type="ECO:0000256" key="1">
    <source>
        <dbReference type="SAM" id="MobiDB-lite"/>
    </source>
</evidence>